<dbReference type="AlphaFoldDB" id="W1PJS7"/>
<feature type="region of interest" description="Disordered" evidence="1">
    <location>
        <begin position="123"/>
        <end position="188"/>
    </location>
</feature>
<dbReference type="HOGENOM" id="CLU_1444467_0_0_1"/>
<protein>
    <submittedName>
        <fullName evidence="2">Uncharacterized protein</fullName>
    </submittedName>
</protein>
<keyword evidence="3" id="KW-1185">Reference proteome</keyword>
<accession>W1PJS7</accession>
<dbReference type="Gramene" id="ERN08258">
    <property type="protein sequence ID" value="ERN08258"/>
    <property type="gene ID" value="AMTR_s00018p00254650"/>
</dbReference>
<reference evidence="3" key="1">
    <citation type="journal article" date="2013" name="Science">
        <title>The Amborella genome and the evolution of flowering plants.</title>
        <authorList>
            <consortium name="Amborella Genome Project"/>
        </authorList>
    </citation>
    <scope>NUCLEOTIDE SEQUENCE [LARGE SCALE GENOMIC DNA]</scope>
</reference>
<gene>
    <name evidence="2" type="ORF">AMTR_s00018p00254650</name>
</gene>
<feature type="compositionally biased region" description="Basic and acidic residues" evidence="1">
    <location>
        <begin position="136"/>
        <end position="168"/>
    </location>
</feature>
<evidence type="ECO:0000313" key="3">
    <source>
        <dbReference type="Proteomes" id="UP000017836"/>
    </source>
</evidence>
<name>W1PJS7_AMBTC</name>
<feature type="non-terminal residue" evidence="2">
    <location>
        <position position="188"/>
    </location>
</feature>
<sequence length="188" mass="21092">MHIPQKVLQILTSLPKVDAHDHQKALQTPTSMPIVDSARQVATVNVPLPTKVFTDTPAFQSEADRGYEKRERQGEIGITATLTFSTIAWICIRIPKKALDIRGMLIPLDQIAHVTVSLELPQDSPELVSPEEDEVEVPHSPRELDTSKEEESLTVEKKMEELKVEKGLSDPLFPDEKEEEEEVSHSPQ</sequence>
<evidence type="ECO:0000256" key="1">
    <source>
        <dbReference type="SAM" id="MobiDB-lite"/>
    </source>
</evidence>
<dbReference type="EMBL" id="KI393569">
    <property type="protein sequence ID" value="ERN08258.1"/>
    <property type="molecule type" value="Genomic_DNA"/>
</dbReference>
<organism evidence="2 3">
    <name type="scientific">Amborella trichopoda</name>
    <dbReference type="NCBI Taxonomy" id="13333"/>
    <lineage>
        <taxon>Eukaryota</taxon>
        <taxon>Viridiplantae</taxon>
        <taxon>Streptophyta</taxon>
        <taxon>Embryophyta</taxon>
        <taxon>Tracheophyta</taxon>
        <taxon>Spermatophyta</taxon>
        <taxon>Magnoliopsida</taxon>
        <taxon>Amborellales</taxon>
        <taxon>Amborellaceae</taxon>
        <taxon>Amborella</taxon>
    </lineage>
</organism>
<evidence type="ECO:0000313" key="2">
    <source>
        <dbReference type="EMBL" id="ERN08258.1"/>
    </source>
</evidence>
<proteinExistence type="predicted"/>
<dbReference type="Proteomes" id="UP000017836">
    <property type="component" value="Unassembled WGS sequence"/>
</dbReference>